<dbReference type="EnsemblMetazoa" id="XM_021060540.2">
    <property type="protein sequence ID" value="XP_020916199.1"/>
    <property type="gene ID" value="LOC110253601"/>
</dbReference>
<name>A0A913Y761_EXADI</name>
<proteinExistence type="predicted"/>
<evidence type="ECO:0000313" key="1">
    <source>
        <dbReference type="EnsemblMetazoa" id="XP_020916199.1"/>
    </source>
</evidence>
<dbReference type="OMA" id="CMASSEM"/>
<dbReference type="GeneID" id="110253601"/>
<dbReference type="RefSeq" id="XP_020916199.1">
    <property type="nucleotide sequence ID" value="XM_021060540.2"/>
</dbReference>
<dbReference type="AlphaFoldDB" id="A0A913Y761"/>
<keyword evidence="2" id="KW-1185">Reference proteome</keyword>
<dbReference type="Proteomes" id="UP000887567">
    <property type="component" value="Unplaced"/>
</dbReference>
<dbReference type="KEGG" id="epa:110253601"/>
<organism evidence="1 2">
    <name type="scientific">Exaiptasia diaphana</name>
    <name type="common">Tropical sea anemone</name>
    <name type="synonym">Aiptasia pulchella</name>
    <dbReference type="NCBI Taxonomy" id="2652724"/>
    <lineage>
        <taxon>Eukaryota</taxon>
        <taxon>Metazoa</taxon>
        <taxon>Cnidaria</taxon>
        <taxon>Anthozoa</taxon>
        <taxon>Hexacorallia</taxon>
        <taxon>Actiniaria</taxon>
        <taxon>Aiptasiidae</taxon>
        <taxon>Exaiptasia</taxon>
    </lineage>
</organism>
<accession>A0A913Y761</accession>
<dbReference type="OrthoDB" id="5958654at2759"/>
<sequence>MGHGAGKHSKNYLIEESKEFSNIVKTNEEENSTEESLHHDDVDILVQIHHARTWPDEFKDQPIQLKRSLKDLLETAAQEMTTLSKGMKYNHVEEIAKALVHLTTLWDKGLLSSLNIKSFNREIITLEIKGIEYMVQAGEFFKSEPFYGEDERLVKLYFFHVKELSTKCRIMSYYLECSYILQPYFMLGLHVSGTHLSVQSYDRTCPSYWVVRDAVIRDMKARINANMLVKKETRQQPTEDLREGVEV</sequence>
<protein>
    <submittedName>
        <fullName evidence="1">Uncharacterized protein</fullName>
    </submittedName>
</protein>
<evidence type="ECO:0000313" key="2">
    <source>
        <dbReference type="Proteomes" id="UP000887567"/>
    </source>
</evidence>
<reference evidence="1" key="1">
    <citation type="submission" date="2022-11" db="UniProtKB">
        <authorList>
            <consortium name="EnsemblMetazoa"/>
        </authorList>
    </citation>
    <scope>IDENTIFICATION</scope>
</reference>